<dbReference type="SUPFAM" id="SSF49870">
    <property type="entry name" value="Osmotin, thaumatin-like protein"/>
    <property type="match status" value="1"/>
</dbReference>
<dbReference type="HOGENOM" id="CLU_2008064_0_0_1"/>
<evidence type="ECO:0000313" key="2">
    <source>
        <dbReference type="Proteomes" id="UP000026915"/>
    </source>
</evidence>
<accession>A0A061DFM5</accession>
<evidence type="ECO:0000313" key="1">
    <source>
        <dbReference type="EMBL" id="EOX91015.1"/>
    </source>
</evidence>
<name>A0A061DFM5_THECC</name>
<dbReference type="AlphaFoldDB" id="A0A061DFM5"/>
<organism evidence="1 2">
    <name type="scientific">Theobroma cacao</name>
    <name type="common">Cacao</name>
    <name type="synonym">Cocoa</name>
    <dbReference type="NCBI Taxonomy" id="3641"/>
    <lineage>
        <taxon>Eukaryota</taxon>
        <taxon>Viridiplantae</taxon>
        <taxon>Streptophyta</taxon>
        <taxon>Embryophyta</taxon>
        <taxon>Tracheophyta</taxon>
        <taxon>Spermatophyta</taxon>
        <taxon>Magnoliopsida</taxon>
        <taxon>eudicotyledons</taxon>
        <taxon>Gunneridae</taxon>
        <taxon>Pentapetalae</taxon>
        <taxon>rosids</taxon>
        <taxon>malvids</taxon>
        <taxon>Malvales</taxon>
        <taxon>Malvaceae</taxon>
        <taxon>Byttnerioideae</taxon>
        <taxon>Theobroma</taxon>
    </lineage>
</organism>
<protein>
    <submittedName>
        <fullName evidence="1">Uncharacterized protein</fullName>
    </submittedName>
</protein>
<dbReference type="InParanoid" id="A0A061DFM5"/>
<reference evidence="1 2" key="1">
    <citation type="journal article" date="2013" name="Genome Biol.">
        <title>The genome sequence of the most widely cultivated cacao type and its use to identify candidate genes regulating pod color.</title>
        <authorList>
            <person name="Motamayor J.C."/>
            <person name="Mockaitis K."/>
            <person name="Schmutz J."/>
            <person name="Haiminen N."/>
            <person name="Iii D.L."/>
            <person name="Cornejo O."/>
            <person name="Findley S.D."/>
            <person name="Zheng P."/>
            <person name="Utro F."/>
            <person name="Royaert S."/>
            <person name="Saski C."/>
            <person name="Jenkins J."/>
            <person name="Podicheti R."/>
            <person name="Zhao M."/>
            <person name="Scheffler B.E."/>
            <person name="Stack J.C."/>
            <person name="Feltus F.A."/>
            <person name="Mustiga G.M."/>
            <person name="Amores F."/>
            <person name="Phillips W."/>
            <person name="Marelli J.P."/>
            <person name="May G.D."/>
            <person name="Shapiro H."/>
            <person name="Ma J."/>
            <person name="Bustamante C.D."/>
            <person name="Schnell R.J."/>
            <person name="Main D."/>
            <person name="Gilbert D."/>
            <person name="Parida L."/>
            <person name="Kuhn D.N."/>
        </authorList>
    </citation>
    <scope>NUCLEOTIDE SEQUENCE [LARGE SCALE GENOMIC DNA]</scope>
    <source>
        <strain evidence="2">cv. Matina 1-6</strain>
    </source>
</reference>
<sequence>MKIFYFITQRSRINLLQSITRLGQIRGAETTLAYDDLIYFYESKCNGFDIPFLLVLPSWCIPLFSYPAPWNHDSHVSGCLADLYHFYPCDCYLHLVPEILHIFCTRTCTVGWSTQNFSVAAFIG</sequence>
<dbReference type="InterPro" id="IPR037176">
    <property type="entry name" value="Osmotin/thaumatin-like_sf"/>
</dbReference>
<dbReference type="Gramene" id="EOX91015">
    <property type="protein sequence ID" value="EOX91015"/>
    <property type="gene ID" value="TCM_000327"/>
</dbReference>
<dbReference type="Proteomes" id="UP000026915">
    <property type="component" value="Chromosome 1"/>
</dbReference>
<dbReference type="EMBL" id="CM001879">
    <property type="protein sequence ID" value="EOX91015.1"/>
    <property type="molecule type" value="Genomic_DNA"/>
</dbReference>
<proteinExistence type="predicted"/>
<gene>
    <name evidence="1" type="ORF">TCM_000327</name>
</gene>
<keyword evidence="2" id="KW-1185">Reference proteome</keyword>